<dbReference type="SUPFAM" id="SSF46689">
    <property type="entry name" value="Homeodomain-like"/>
    <property type="match status" value="2"/>
</dbReference>
<proteinExistence type="predicted"/>
<dbReference type="PANTHER" id="PTHR43280:SF34">
    <property type="entry name" value="ARAC-FAMILY TRANSCRIPTIONAL REGULATOR"/>
    <property type="match status" value="1"/>
</dbReference>
<dbReference type="PROSITE" id="PS00041">
    <property type="entry name" value="HTH_ARAC_FAMILY_1"/>
    <property type="match status" value="1"/>
</dbReference>
<dbReference type="PANTHER" id="PTHR43280">
    <property type="entry name" value="ARAC-FAMILY TRANSCRIPTIONAL REGULATOR"/>
    <property type="match status" value="1"/>
</dbReference>
<dbReference type="GO" id="GO:0043565">
    <property type="term" value="F:sequence-specific DNA binding"/>
    <property type="evidence" value="ECO:0007669"/>
    <property type="project" value="InterPro"/>
</dbReference>
<dbReference type="PROSITE" id="PS01124">
    <property type="entry name" value="HTH_ARAC_FAMILY_2"/>
    <property type="match status" value="1"/>
</dbReference>
<reference evidence="5 6" key="1">
    <citation type="submission" date="2018-08" db="EMBL/GenBank/DDBJ databases">
        <title>A genome reference for cultivated species of the human gut microbiota.</title>
        <authorList>
            <person name="Zou Y."/>
            <person name="Xue W."/>
            <person name="Luo G."/>
        </authorList>
    </citation>
    <scope>NUCLEOTIDE SEQUENCE [LARGE SCALE GENOMIC DNA]</scope>
    <source>
        <strain evidence="5 6">AF12-8</strain>
    </source>
</reference>
<gene>
    <name evidence="5" type="ORF">DWV78_08055</name>
</gene>
<dbReference type="Pfam" id="PF02311">
    <property type="entry name" value="AraC_binding"/>
    <property type="match status" value="1"/>
</dbReference>
<keyword evidence="1" id="KW-0805">Transcription regulation</keyword>
<dbReference type="InterPro" id="IPR037923">
    <property type="entry name" value="HTH-like"/>
</dbReference>
<dbReference type="InterPro" id="IPR020449">
    <property type="entry name" value="Tscrpt_reg_AraC-type_HTH"/>
</dbReference>
<dbReference type="Gene3D" id="1.10.10.60">
    <property type="entry name" value="Homeodomain-like"/>
    <property type="match status" value="2"/>
</dbReference>
<name>A0A413BGI3_9FIRM</name>
<evidence type="ECO:0000313" key="6">
    <source>
        <dbReference type="Proteomes" id="UP000286581"/>
    </source>
</evidence>
<dbReference type="Pfam" id="PF12833">
    <property type="entry name" value="HTH_18"/>
    <property type="match status" value="1"/>
</dbReference>
<dbReference type="PRINTS" id="PR00032">
    <property type="entry name" value="HTHARAC"/>
</dbReference>
<evidence type="ECO:0000313" key="5">
    <source>
        <dbReference type="EMBL" id="RGW39822.1"/>
    </source>
</evidence>
<evidence type="ECO:0000256" key="3">
    <source>
        <dbReference type="ARBA" id="ARBA00023163"/>
    </source>
</evidence>
<accession>A0A413BGI3</accession>
<evidence type="ECO:0000259" key="4">
    <source>
        <dbReference type="PROSITE" id="PS01124"/>
    </source>
</evidence>
<keyword evidence="2" id="KW-0238">DNA-binding</keyword>
<dbReference type="AlphaFoldDB" id="A0A413BGI3"/>
<keyword evidence="3" id="KW-0804">Transcription</keyword>
<sequence length="293" mass="33924">MYFDELKENRPHGTPENPFSQYHISDVKRAFQIPVHWHDELEIIYVKQGKLHVTISGENYIGSPKDAFVVSPGSLHLMGSPTGDADYYTFLFPLEYISFQTDDLMEKSILSPLKRGRLMISPQINDTAADICERLIEINAPISGKNAEKTDAANIEAQFETKITLIKFIRKMWRNGLILENGTNGTNTIEKEMITYIRQNYTREISLKEFGAQFHLSEKYISRYFKEHFHITLSQYVNHLRLEHARQLLEESAASVTEVAMCSGYQNVSYFIRSFKKMYGVSPLKYRNFQTLP</sequence>
<dbReference type="CDD" id="cd02208">
    <property type="entry name" value="cupin_RmlC-like"/>
    <property type="match status" value="1"/>
</dbReference>
<dbReference type="EMBL" id="QSAE01000021">
    <property type="protein sequence ID" value="RGW39822.1"/>
    <property type="molecule type" value="Genomic_DNA"/>
</dbReference>
<dbReference type="Gene3D" id="2.60.120.10">
    <property type="entry name" value="Jelly Rolls"/>
    <property type="match status" value="1"/>
</dbReference>
<protein>
    <submittedName>
        <fullName evidence="5">AraC family transcriptional regulator</fullName>
    </submittedName>
</protein>
<feature type="domain" description="HTH araC/xylS-type" evidence="4">
    <location>
        <begin position="191"/>
        <end position="289"/>
    </location>
</feature>
<dbReference type="InterPro" id="IPR018060">
    <property type="entry name" value="HTH_AraC"/>
</dbReference>
<comment type="caution">
    <text evidence="5">The sequence shown here is derived from an EMBL/GenBank/DDBJ whole genome shotgun (WGS) entry which is preliminary data.</text>
</comment>
<dbReference type="InterPro" id="IPR014710">
    <property type="entry name" value="RmlC-like_jellyroll"/>
</dbReference>
<dbReference type="InterPro" id="IPR018062">
    <property type="entry name" value="HTH_AraC-typ_CS"/>
</dbReference>
<dbReference type="InterPro" id="IPR009057">
    <property type="entry name" value="Homeodomain-like_sf"/>
</dbReference>
<dbReference type="SMART" id="SM00342">
    <property type="entry name" value="HTH_ARAC"/>
    <property type="match status" value="1"/>
</dbReference>
<dbReference type="GO" id="GO:0003700">
    <property type="term" value="F:DNA-binding transcription factor activity"/>
    <property type="evidence" value="ECO:0007669"/>
    <property type="project" value="InterPro"/>
</dbReference>
<organism evidence="5 6">
    <name type="scientific">Agathobacter rectalis</name>
    <dbReference type="NCBI Taxonomy" id="39491"/>
    <lineage>
        <taxon>Bacteria</taxon>
        <taxon>Bacillati</taxon>
        <taxon>Bacillota</taxon>
        <taxon>Clostridia</taxon>
        <taxon>Lachnospirales</taxon>
        <taxon>Lachnospiraceae</taxon>
        <taxon>Agathobacter</taxon>
    </lineage>
</organism>
<evidence type="ECO:0000256" key="2">
    <source>
        <dbReference type="ARBA" id="ARBA00023125"/>
    </source>
</evidence>
<dbReference type="Proteomes" id="UP000286581">
    <property type="component" value="Unassembled WGS sequence"/>
</dbReference>
<dbReference type="SUPFAM" id="SSF51215">
    <property type="entry name" value="Regulatory protein AraC"/>
    <property type="match status" value="1"/>
</dbReference>
<dbReference type="InterPro" id="IPR003313">
    <property type="entry name" value="AraC-bd"/>
</dbReference>
<evidence type="ECO:0000256" key="1">
    <source>
        <dbReference type="ARBA" id="ARBA00023015"/>
    </source>
</evidence>